<dbReference type="Pfam" id="PF03009">
    <property type="entry name" value="GDPD"/>
    <property type="match status" value="1"/>
</dbReference>
<dbReference type="SUPFAM" id="SSF51695">
    <property type="entry name" value="PLC-like phosphodiesterases"/>
    <property type="match status" value="1"/>
</dbReference>
<organism evidence="3 4">
    <name type="scientific">Lysinibacillus xylanilyticus</name>
    <dbReference type="NCBI Taxonomy" id="582475"/>
    <lineage>
        <taxon>Bacteria</taxon>
        <taxon>Bacillati</taxon>
        <taxon>Bacillota</taxon>
        <taxon>Bacilli</taxon>
        <taxon>Bacillales</taxon>
        <taxon>Bacillaceae</taxon>
        <taxon>Lysinibacillus</taxon>
    </lineage>
</organism>
<dbReference type="PANTHER" id="PTHR46211">
    <property type="entry name" value="GLYCEROPHOSPHORYL DIESTER PHOSPHODIESTERASE"/>
    <property type="match status" value="1"/>
</dbReference>
<gene>
    <name evidence="3" type="ORF">AB1300_06385</name>
</gene>
<feature type="domain" description="GP-PDE" evidence="2">
    <location>
        <begin position="36"/>
        <end position="276"/>
    </location>
</feature>
<dbReference type="InterPro" id="IPR030395">
    <property type="entry name" value="GP_PDE_dom"/>
</dbReference>
<dbReference type="PROSITE" id="PS51704">
    <property type="entry name" value="GP_PDE"/>
    <property type="match status" value="1"/>
</dbReference>
<dbReference type="PANTHER" id="PTHR46211:SF1">
    <property type="entry name" value="GLYCEROPHOSPHODIESTER PHOSPHODIESTERASE, CYTOPLASMIC"/>
    <property type="match status" value="1"/>
</dbReference>
<dbReference type="Gene3D" id="3.20.20.190">
    <property type="entry name" value="Phosphatidylinositol (PI) phosphodiesterase"/>
    <property type="match status" value="1"/>
</dbReference>
<dbReference type="RefSeq" id="WP_368635701.1">
    <property type="nucleotide sequence ID" value="NZ_JBFRHK010000003.1"/>
</dbReference>
<protein>
    <submittedName>
        <fullName evidence="3">Glycerophosphodiester phosphodiesterase</fullName>
    </submittedName>
</protein>
<reference evidence="3 4" key="1">
    <citation type="submission" date="2024-07" db="EMBL/GenBank/DDBJ databases">
        <title>Characterization of a bacterium isolated from hydrolysated instant sea cucumber by whole-genome sequencing and metabolomics.</title>
        <authorList>
            <person name="Luo X."/>
            <person name="Zhang Z."/>
            <person name="Zheng Z."/>
            <person name="Zhang W."/>
            <person name="Ming T."/>
            <person name="Jiao L."/>
            <person name="Su X."/>
            <person name="Kong F."/>
            <person name="Xu J."/>
        </authorList>
    </citation>
    <scope>NUCLEOTIDE SEQUENCE [LARGE SCALE GENOMIC DNA]</scope>
    <source>
        <strain evidence="3 4">XL-2024</strain>
    </source>
</reference>
<evidence type="ECO:0000313" key="3">
    <source>
        <dbReference type="EMBL" id="MEX3744762.1"/>
    </source>
</evidence>
<proteinExistence type="predicted"/>
<evidence type="ECO:0000256" key="1">
    <source>
        <dbReference type="SAM" id="SignalP"/>
    </source>
</evidence>
<dbReference type="InterPro" id="IPR017946">
    <property type="entry name" value="PLC-like_Pdiesterase_TIM-brl"/>
</dbReference>
<accession>A0ABV3VV33</accession>
<comment type="caution">
    <text evidence="3">The sequence shown here is derived from an EMBL/GenBank/DDBJ whole genome shotgun (WGS) entry which is preliminary data.</text>
</comment>
<feature type="chain" id="PRO_5046397059" evidence="1">
    <location>
        <begin position="26"/>
        <end position="276"/>
    </location>
</feature>
<name>A0ABV3VV33_9BACI</name>
<evidence type="ECO:0000259" key="2">
    <source>
        <dbReference type="PROSITE" id="PS51704"/>
    </source>
</evidence>
<dbReference type="EMBL" id="JBFRHK010000003">
    <property type="protein sequence ID" value="MEX3744762.1"/>
    <property type="molecule type" value="Genomic_DNA"/>
</dbReference>
<feature type="signal peptide" evidence="1">
    <location>
        <begin position="1"/>
        <end position="25"/>
    </location>
</feature>
<dbReference type="Proteomes" id="UP001558534">
    <property type="component" value="Unassembled WGS sequence"/>
</dbReference>
<evidence type="ECO:0000313" key="4">
    <source>
        <dbReference type="Proteomes" id="UP001558534"/>
    </source>
</evidence>
<keyword evidence="4" id="KW-1185">Reference proteome</keyword>
<sequence>MSKKLLIGAGLALSLLFTPFNQAFAEKPTVGERKQVENVAHRGAAGYAPENTIAAYDLAVDMKADYIEIDVQRSKDGELVSIHDTTVDRTTDGTGKVGDLTLEQLKSLDAGSWKGEQFTGEQIPTFEEILDRYHGKVGILIELKAPEYYPGIEEQVAELIKERNLDKPQNKKIIIQSFNFESMKKMNQLLPQVQIGVLTSNRAHTTMDALKEFSTYADWFNPSYGIVTKELVNQVHANDMKIGSWTVRSQEAADFLFEMKVDAIISDYPDYVDPRN</sequence>
<keyword evidence="1" id="KW-0732">Signal</keyword>